<evidence type="ECO:0000256" key="1">
    <source>
        <dbReference type="SAM" id="Phobius"/>
    </source>
</evidence>
<gene>
    <name evidence="2" type="ORF">DFQ27_008706</name>
</gene>
<keyword evidence="3" id="KW-1185">Reference proteome</keyword>
<accession>A0A9P6TY60</accession>
<sequence>PNAESSVQKIQGLKPDRPDILVKAFGYEIMYSEITGPCRATCKAKTYWDLFRLARFGKSFLDKGSDLVPLLQVVHDSGLAMRLTFKVRGVYLLERVGWFTIPCSVATVPALLATLPILLNTKEKTLEI</sequence>
<dbReference type="OrthoDB" id="2277177at2759"/>
<dbReference type="EMBL" id="JAAAJB010000742">
    <property type="protein sequence ID" value="KAG0251542.1"/>
    <property type="molecule type" value="Genomic_DNA"/>
</dbReference>
<keyword evidence="1" id="KW-0472">Membrane</keyword>
<name>A0A9P6TY60_9FUNG</name>
<dbReference type="Proteomes" id="UP000807716">
    <property type="component" value="Unassembled WGS sequence"/>
</dbReference>
<dbReference type="AlphaFoldDB" id="A0A9P6TY60"/>
<feature type="transmembrane region" description="Helical" evidence="1">
    <location>
        <begin position="96"/>
        <end position="119"/>
    </location>
</feature>
<keyword evidence="1" id="KW-0812">Transmembrane</keyword>
<evidence type="ECO:0000313" key="2">
    <source>
        <dbReference type="EMBL" id="KAG0251542.1"/>
    </source>
</evidence>
<evidence type="ECO:0000313" key="3">
    <source>
        <dbReference type="Proteomes" id="UP000807716"/>
    </source>
</evidence>
<protein>
    <submittedName>
        <fullName evidence="2">Uncharacterized protein</fullName>
    </submittedName>
</protein>
<reference evidence="2" key="1">
    <citation type="journal article" date="2020" name="Fungal Divers.">
        <title>Resolving the Mortierellaceae phylogeny through synthesis of multi-gene phylogenetics and phylogenomics.</title>
        <authorList>
            <person name="Vandepol N."/>
            <person name="Liber J."/>
            <person name="Desiro A."/>
            <person name="Na H."/>
            <person name="Kennedy M."/>
            <person name="Barry K."/>
            <person name="Grigoriev I.V."/>
            <person name="Miller A.N."/>
            <person name="O'Donnell K."/>
            <person name="Stajich J.E."/>
            <person name="Bonito G."/>
        </authorList>
    </citation>
    <scope>NUCLEOTIDE SEQUENCE</scope>
    <source>
        <strain evidence="2">BC1065</strain>
    </source>
</reference>
<keyword evidence="1" id="KW-1133">Transmembrane helix</keyword>
<proteinExistence type="predicted"/>
<organism evidence="2 3">
    <name type="scientific">Actinomortierella ambigua</name>
    <dbReference type="NCBI Taxonomy" id="1343610"/>
    <lineage>
        <taxon>Eukaryota</taxon>
        <taxon>Fungi</taxon>
        <taxon>Fungi incertae sedis</taxon>
        <taxon>Mucoromycota</taxon>
        <taxon>Mortierellomycotina</taxon>
        <taxon>Mortierellomycetes</taxon>
        <taxon>Mortierellales</taxon>
        <taxon>Mortierellaceae</taxon>
        <taxon>Actinomortierella</taxon>
    </lineage>
</organism>
<comment type="caution">
    <text evidence="2">The sequence shown here is derived from an EMBL/GenBank/DDBJ whole genome shotgun (WGS) entry which is preliminary data.</text>
</comment>
<feature type="non-terminal residue" evidence="2">
    <location>
        <position position="128"/>
    </location>
</feature>